<protein>
    <submittedName>
        <fullName evidence="1">Uncharacterized protein</fullName>
    </submittedName>
</protein>
<comment type="caution">
    <text evidence="1">The sequence shown here is derived from an EMBL/GenBank/DDBJ whole genome shotgun (WGS) entry which is preliminary data.</text>
</comment>
<evidence type="ECO:0000313" key="2">
    <source>
        <dbReference type="Proteomes" id="UP001328107"/>
    </source>
</evidence>
<feature type="non-terminal residue" evidence="1">
    <location>
        <position position="1"/>
    </location>
</feature>
<proteinExistence type="predicted"/>
<name>A0AAN5DBL0_9BILA</name>
<gene>
    <name evidence="1" type="ORF">PMAYCL1PPCAC_29795</name>
</gene>
<accession>A0AAN5DBL0</accession>
<organism evidence="1 2">
    <name type="scientific">Pristionchus mayeri</name>
    <dbReference type="NCBI Taxonomy" id="1317129"/>
    <lineage>
        <taxon>Eukaryota</taxon>
        <taxon>Metazoa</taxon>
        <taxon>Ecdysozoa</taxon>
        <taxon>Nematoda</taxon>
        <taxon>Chromadorea</taxon>
        <taxon>Rhabditida</taxon>
        <taxon>Rhabditina</taxon>
        <taxon>Diplogasteromorpha</taxon>
        <taxon>Diplogasteroidea</taxon>
        <taxon>Neodiplogasteridae</taxon>
        <taxon>Pristionchus</taxon>
    </lineage>
</organism>
<dbReference type="Proteomes" id="UP001328107">
    <property type="component" value="Unassembled WGS sequence"/>
</dbReference>
<reference evidence="2" key="1">
    <citation type="submission" date="2022-10" db="EMBL/GenBank/DDBJ databases">
        <title>Genome assembly of Pristionchus species.</title>
        <authorList>
            <person name="Yoshida K."/>
            <person name="Sommer R.J."/>
        </authorList>
    </citation>
    <scope>NUCLEOTIDE SEQUENCE [LARGE SCALE GENOMIC DNA]</scope>
    <source>
        <strain evidence="2">RS5460</strain>
    </source>
</reference>
<keyword evidence="2" id="KW-1185">Reference proteome</keyword>
<sequence length="86" mass="9541">GNLFGKRAASEGLYLLECARNNNLSFPLVIDWVWSSLSPYDDTIRSKDTNAALQLAFDKIGSVDAVIRAINKKAYDIKISDEQFAS</sequence>
<feature type="non-terminal residue" evidence="1">
    <location>
        <position position="86"/>
    </location>
</feature>
<dbReference type="AlphaFoldDB" id="A0AAN5DBL0"/>
<evidence type="ECO:0000313" key="1">
    <source>
        <dbReference type="EMBL" id="GMR59600.1"/>
    </source>
</evidence>
<dbReference type="EMBL" id="BTRK01000006">
    <property type="protein sequence ID" value="GMR59600.1"/>
    <property type="molecule type" value="Genomic_DNA"/>
</dbReference>